<evidence type="ECO:0000313" key="2">
    <source>
        <dbReference type="Proteomes" id="UP000078397"/>
    </source>
</evidence>
<dbReference type="KEGG" id="pchm:VFPPC_07475"/>
<keyword evidence="2" id="KW-1185">Reference proteome</keyword>
<organism evidence="1 2">
    <name type="scientific">Pochonia chlamydosporia 170</name>
    <dbReference type="NCBI Taxonomy" id="1380566"/>
    <lineage>
        <taxon>Eukaryota</taxon>
        <taxon>Fungi</taxon>
        <taxon>Dikarya</taxon>
        <taxon>Ascomycota</taxon>
        <taxon>Pezizomycotina</taxon>
        <taxon>Sordariomycetes</taxon>
        <taxon>Hypocreomycetidae</taxon>
        <taxon>Hypocreales</taxon>
        <taxon>Clavicipitaceae</taxon>
        <taxon>Pochonia</taxon>
    </lineage>
</organism>
<proteinExistence type="predicted"/>
<protein>
    <submittedName>
        <fullName evidence="1">Zinc finger domain-containing protein</fullName>
    </submittedName>
</protein>
<reference evidence="1 2" key="1">
    <citation type="journal article" date="2016" name="PLoS Pathog.">
        <title>Biosynthesis of antibiotic leucinostatins in bio-control fungus Purpureocillium lilacinum and their inhibition on phytophthora revealed by genome mining.</title>
        <authorList>
            <person name="Wang G."/>
            <person name="Liu Z."/>
            <person name="Lin R."/>
            <person name="Li E."/>
            <person name="Mao Z."/>
            <person name="Ling J."/>
            <person name="Yang Y."/>
            <person name="Yin W.B."/>
            <person name="Xie B."/>
        </authorList>
    </citation>
    <scope>NUCLEOTIDE SEQUENCE [LARGE SCALE GENOMIC DNA]</scope>
    <source>
        <strain evidence="1">170</strain>
    </source>
</reference>
<dbReference type="Proteomes" id="UP000078397">
    <property type="component" value="Unassembled WGS sequence"/>
</dbReference>
<dbReference type="GeneID" id="28850319"/>
<dbReference type="OrthoDB" id="46529at2759"/>
<dbReference type="EMBL" id="LSBJ02000004">
    <property type="protein sequence ID" value="OAQ65830.1"/>
    <property type="molecule type" value="Genomic_DNA"/>
</dbReference>
<name>A0A179FKT9_METCM</name>
<comment type="caution">
    <text evidence="1">The sequence shown here is derived from an EMBL/GenBank/DDBJ whole genome shotgun (WGS) entry which is preliminary data.</text>
</comment>
<dbReference type="STRING" id="1380566.A0A179FKT9"/>
<dbReference type="AlphaFoldDB" id="A0A179FKT9"/>
<dbReference type="RefSeq" id="XP_018142917.1">
    <property type="nucleotide sequence ID" value="XM_018286325.1"/>
</dbReference>
<sequence>MSICKSCEEPLVLRLDDDADNDDTETAETVPDDLELGCGCHFHWECLMEDASSVALSLKCPSCGTYLPQNEAGGSSTNQFRQSSAAAILAQYTNEGGVQKDLNIMDSITEEAYIQNHPEARPARAFHVMCAEGDIAGIIDLLRDASEEGADVGSIIRYQDPLADMKSGLHLAIEDHQEEIVWTLLWLSSTVSTDVFPPLVRQTAEGVGLGRLDVDADADIRRLRNSQGLVAEVIAQRNPGSLSTLLEAGILSP</sequence>
<evidence type="ECO:0000313" key="1">
    <source>
        <dbReference type="EMBL" id="OAQ65830.1"/>
    </source>
</evidence>
<accession>A0A179FKT9</accession>
<gene>
    <name evidence="1" type="ORF">VFPPC_07475</name>
</gene>